<organism evidence="2 3">
    <name type="scientific">Monilinia laxa</name>
    <name type="common">Brown rot fungus</name>
    <name type="synonym">Sclerotinia laxa</name>
    <dbReference type="NCBI Taxonomy" id="61186"/>
    <lineage>
        <taxon>Eukaryota</taxon>
        <taxon>Fungi</taxon>
        <taxon>Dikarya</taxon>
        <taxon>Ascomycota</taxon>
        <taxon>Pezizomycotina</taxon>
        <taxon>Leotiomycetes</taxon>
        <taxon>Helotiales</taxon>
        <taxon>Sclerotiniaceae</taxon>
        <taxon>Monilinia</taxon>
    </lineage>
</organism>
<accession>A0A5N6K6S6</accession>
<dbReference type="OrthoDB" id="10615794at2759"/>
<evidence type="ECO:0000313" key="3">
    <source>
        <dbReference type="Proteomes" id="UP000326757"/>
    </source>
</evidence>
<proteinExistence type="predicted"/>
<protein>
    <submittedName>
        <fullName evidence="2">Uncharacterized protein</fullName>
    </submittedName>
</protein>
<sequence>MPHVIEPLVDYPQPGCYLKRAGHEGRRSGTGRDEERAKDIIKAIKAGKAKRSREVSHIIQRLCQKSGQPSTANVLDNSRPYQKSKEDSTIDSCIMCLIAGANLQPQEHLKRIIREGGTRPSGRTFFESFESEIVSLPTEIPSTIPKAGGSPLKTTSIGPSSETKDLELQDESYAKPTASTIEDFERPSPLQVEWAAVALAENGANSQRVIDQMFKRFKWHPDLLLRSR</sequence>
<feature type="region of interest" description="Disordered" evidence="1">
    <location>
        <begin position="142"/>
        <end position="164"/>
    </location>
</feature>
<comment type="caution">
    <text evidence="2">The sequence shown here is derived from an EMBL/GenBank/DDBJ whole genome shotgun (WGS) entry which is preliminary data.</text>
</comment>
<dbReference type="Proteomes" id="UP000326757">
    <property type="component" value="Unassembled WGS sequence"/>
</dbReference>
<dbReference type="EMBL" id="VIGI01000007">
    <property type="protein sequence ID" value="KAB8298308.1"/>
    <property type="molecule type" value="Genomic_DNA"/>
</dbReference>
<gene>
    <name evidence="2" type="ORF">EYC80_002037</name>
</gene>
<reference evidence="2 3" key="1">
    <citation type="submission" date="2019-06" db="EMBL/GenBank/DDBJ databases">
        <title>Genome Sequence of the Brown Rot Fungal Pathogen Monilinia laxa.</title>
        <authorList>
            <person name="De Miccolis Angelini R.M."/>
            <person name="Landi L."/>
            <person name="Abate D."/>
            <person name="Pollastro S."/>
            <person name="Romanazzi G."/>
            <person name="Faretra F."/>
        </authorList>
    </citation>
    <scope>NUCLEOTIDE SEQUENCE [LARGE SCALE GENOMIC DNA]</scope>
    <source>
        <strain evidence="2 3">Mlax316</strain>
    </source>
</reference>
<dbReference type="AlphaFoldDB" id="A0A5N6K6S6"/>
<name>A0A5N6K6S6_MONLA</name>
<feature type="compositionally biased region" description="Polar residues" evidence="1">
    <location>
        <begin position="152"/>
        <end position="161"/>
    </location>
</feature>
<evidence type="ECO:0000313" key="2">
    <source>
        <dbReference type="EMBL" id="KAB8298308.1"/>
    </source>
</evidence>
<evidence type="ECO:0000256" key="1">
    <source>
        <dbReference type="SAM" id="MobiDB-lite"/>
    </source>
</evidence>
<keyword evidence="3" id="KW-1185">Reference proteome</keyword>